<dbReference type="Pfam" id="PF05193">
    <property type="entry name" value="Peptidase_M16_C"/>
    <property type="match status" value="1"/>
</dbReference>
<feature type="domain" description="Peptidase M16 C-terminal" evidence="3">
    <location>
        <begin position="114"/>
        <end position="297"/>
    </location>
</feature>
<gene>
    <name evidence="4" type="ORF">K8V08_12985</name>
</gene>
<feature type="domain" description="Peptidase M16 N-terminal" evidence="2">
    <location>
        <begin position="1"/>
        <end position="105"/>
    </location>
</feature>
<comment type="similarity">
    <text evidence="1">Belongs to the peptidase M16 family.</text>
</comment>
<dbReference type="InterPro" id="IPR007863">
    <property type="entry name" value="Peptidase_M16_C"/>
</dbReference>
<dbReference type="AlphaFoldDB" id="A0A921MGE4"/>
<dbReference type="Gene3D" id="3.30.830.10">
    <property type="entry name" value="Metalloenzyme, LuxS/M16 peptidase-like"/>
    <property type="match status" value="2"/>
</dbReference>
<dbReference type="EMBL" id="DYUK01000298">
    <property type="protein sequence ID" value="HJG81316.1"/>
    <property type="molecule type" value="Genomic_DNA"/>
</dbReference>
<feature type="non-terminal residue" evidence="4">
    <location>
        <position position="1"/>
    </location>
</feature>
<evidence type="ECO:0000259" key="3">
    <source>
        <dbReference type="Pfam" id="PF05193"/>
    </source>
</evidence>
<evidence type="ECO:0000259" key="2">
    <source>
        <dbReference type="Pfam" id="PF00675"/>
    </source>
</evidence>
<evidence type="ECO:0000256" key="1">
    <source>
        <dbReference type="ARBA" id="ARBA00007261"/>
    </source>
</evidence>
<evidence type="ECO:0000313" key="5">
    <source>
        <dbReference type="Proteomes" id="UP000784435"/>
    </source>
</evidence>
<dbReference type="PANTHER" id="PTHR11851">
    <property type="entry name" value="METALLOPROTEASE"/>
    <property type="match status" value="1"/>
</dbReference>
<organism evidence="4 5">
    <name type="scientific">Brevibacterium senegalense</name>
    <dbReference type="NCBI Taxonomy" id="1033736"/>
    <lineage>
        <taxon>Bacteria</taxon>
        <taxon>Bacillati</taxon>
        <taxon>Actinomycetota</taxon>
        <taxon>Actinomycetes</taxon>
        <taxon>Micrococcales</taxon>
        <taxon>Brevibacteriaceae</taxon>
        <taxon>Brevibacterium</taxon>
    </lineage>
</organism>
<dbReference type="SUPFAM" id="SSF63411">
    <property type="entry name" value="LuxS/MPP-like metallohydrolase"/>
    <property type="match status" value="2"/>
</dbReference>
<protein>
    <submittedName>
        <fullName evidence="4">Insulinase family protein</fullName>
    </submittedName>
</protein>
<dbReference type="Pfam" id="PF00675">
    <property type="entry name" value="Peptidase_M16"/>
    <property type="match status" value="1"/>
</dbReference>
<dbReference type="Proteomes" id="UP000784435">
    <property type="component" value="Unassembled WGS sequence"/>
</dbReference>
<dbReference type="PANTHER" id="PTHR11851:SF49">
    <property type="entry name" value="MITOCHONDRIAL-PROCESSING PEPTIDASE SUBUNIT ALPHA"/>
    <property type="match status" value="1"/>
</dbReference>
<dbReference type="InterPro" id="IPR050361">
    <property type="entry name" value="MPP/UQCRC_Complex"/>
</dbReference>
<sequence length="372" mass="39489">GTTTRSPLDIARGLERTGGDSNAVTAKEYTSYYARCLVSDLDSVSELLWDMVLRSTLAVEEFERERGVIIEELAMAADDPTDQLFEDFEQLAFADQPLGRPVGATREQIRALPHEVLRDHYARAYAGPGLVFAAAGGATHEEVVDQVVRHSAGTASGADTSPEAAAGVPGEATTASAAVFTPGVHLRGRSTEQQGIILGTRGLHEGHADRFTHLVLSNLLGGGMASRLFQRVREERGLAYTVQTVLSQYSDTGLFGVYAGSAPESAGTVLDLVGEELTLLARELPTAQEVDDVVSQLAGGTVLGLESTAVRMNRIARHELTGLPLLSPEALIEAVRAVTPDHIRAHAAGLLEQEWALAGVGPREDLVLPALG</sequence>
<reference evidence="4" key="2">
    <citation type="submission" date="2021-09" db="EMBL/GenBank/DDBJ databases">
        <authorList>
            <person name="Gilroy R."/>
        </authorList>
    </citation>
    <scope>NUCLEOTIDE SEQUENCE</scope>
    <source>
        <strain evidence="4">ChiGjej5B5-7349</strain>
    </source>
</reference>
<name>A0A921MGE4_9MICO</name>
<comment type="caution">
    <text evidence="4">The sequence shown here is derived from an EMBL/GenBank/DDBJ whole genome shotgun (WGS) entry which is preliminary data.</text>
</comment>
<reference evidence="4" key="1">
    <citation type="journal article" date="2021" name="PeerJ">
        <title>Extensive microbial diversity within the chicken gut microbiome revealed by metagenomics and culture.</title>
        <authorList>
            <person name="Gilroy R."/>
            <person name="Ravi A."/>
            <person name="Getino M."/>
            <person name="Pursley I."/>
            <person name="Horton D.L."/>
            <person name="Alikhan N.F."/>
            <person name="Baker D."/>
            <person name="Gharbi K."/>
            <person name="Hall N."/>
            <person name="Watson M."/>
            <person name="Adriaenssens E.M."/>
            <person name="Foster-Nyarko E."/>
            <person name="Jarju S."/>
            <person name="Secka A."/>
            <person name="Antonio M."/>
            <person name="Oren A."/>
            <person name="Chaudhuri R.R."/>
            <person name="La Ragione R."/>
            <person name="Hildebrand F."/>
            <person name="Pallen M.J."/>
        </authorList>
    </citation>
    <scope>NUCLEOTIDE SEQUENCE</scope>
    <source>
        <strain evidence="4">ChiGjej5B5-7349</strain>
    </source>
</reference>
<dbReference type="InterPro" id="IPR011249">
    <property type="entry name" value="Metalloenz_LuxS/M16"/>
</dbReference>
<evidence type="ECO:0000313" key="4">
    <source>
        <dbReference type="EMBL" id="HJG81316.1"/>
    </source>
</evidence>
<dbReference type="GO" id="GO:0046872">
    <property type="term" value="F:metal ion binding"/>
    <property type="evidence" value="ECO:0007669"/>
    <property type="project" value="InterPro"/>
</dbReference>
<accession>A0A921MGE4</accession>
<dbReference type="InterPro" id="IPR011765">
    <property type="entry name" value="Pept_M16_N"/>
</dbReference>
<proteinExistence type="inferred from homology"/>